<gene>
    <name evidence="4 5" type="primary">hflD</name>
    <name evidence="5" type="ORF">NX720_23650</name>
</gene>
<protein>
    <recommendedName>
        <fullName evidence="4">High frequency lysogenization protein HflD homolog</fullName>
    </recommendedName>
</protein>
<dbReference type="InterPro" id="IPR007451">
    <property type="entry name" value="HflD"/>
</dbReference>
<dbReference type="PANTHER" id="PTHR38100">
    <property type="entry name" value="HIGH FREQUENCY LYSOGENIZATION PROTEIN HFLD"/>
    <property type="match status" value="1"/>
</dbReference>
<comment type="similarity">
    <text evidence="4">Belongs to the HflD family.</text>
</comment>
<dbReference type="PANTHER" id="PTHR38100:SF1">
    <property type="entry name" value="HIGH FREQUENCY LYSOGENIZATION PROTEIN HFLD"/>
    <property type="match status" value="1"/>
</dbReference>
<dbReference type="NCBIfam" id="NF001246">
    <property type="entry name" value="PRK00218.1-2"/>
    <property type="match status" value="1"/>
</dbReference>
<name>A0ABY6GV10_9GAMM</name>
<dbReference type="HAMAP" id="MF_00695">
    <property type="entry name" value="HflD_protein"/>
    <property type="match status" value="1"/>
</dbReference>
<dbReference type="InterPro" id="IPR035932">
    <property type="entry name" value="HflD-like_sf"/>
</dbReference>
<evidence type="ECO:0000256" key="4">
    <source>
        <dbReference type="HAMAP-Rule" id="MF_00695"/>
    </source>
</evidence>
<sequence length="204" mass="22832">MQYTAKEQAAALAGIFQAAALVERLARTGQLTDEDMTPSIHSVFVTKPDSVEDIYQGYASLTLGRQTLKNVLERQSDAIQGDTVRYALTLIHLERKLSRNGNMMQEISQRLSRAGDQVSHFGLLHENVIASLAGIYLDTISTFRTRVQVSGDLRHLQIKSNAEKIRALLLAGIRSAILWRQTGGSRWQLLFNRRKLLDGLKQLS</sequence>
<evidence type="ECO:0000256" key="2">
    <source>
        <dbReference type="ARBA" id="ARBA00022490"/>
    </source>
</evidence>
<accession>A0ABY6GV10</accession>
<keyword evidence="6" id="KW-1185">Reference proteome</keyword>
<keyword evidence="2 4" id="KW-0963">Cytoplasm</keyword>
<evidence type="ECO:0000313" key="5">
    <source>
        <dbReference type="EMBL" id="UYM15784.1"/>
    </source>
</evidence>
<evidence type="ECO:0000256" key="1">
    <source>
        <dbReference type="ARBA" id="ARBA00022475"/>
    </source>
</evidence>
<organism evidence="5 6">
    <name type="scientific">Endozoicomonas euniceicola</name>
    <dbReference type="NCBI Taxonomy" id="1234143"/>
    <lineage>
        <taxon>Bacteria</taxon>
        <taxon>Pseudomonadati</taxon>
        <taxon>Pseudomonadota</taxon>
        <taxon>Gammaproteobacteria</taxon>
        <taxon>Oceanospirillales</taxon>
        <taxon>Endozoicomonadaceae</taxon>
        <taxon>Endozoicomonas</taxon>
    </lineage>
</organism>
<dbReference type="Gene3D" id="1.10.3890.10">
    <property type="entry name" value="HflD-like"/>
    <property type="match status" value="1"/>
</dbReference>
<comment type="subcellular location">
    <subcellularLocation>
        <location evidence="4">Cytoplasm</location>
    </subcellularLocation>
    <subcellularLocation>
        <location evidence="4">Cell membrane</location>
        <topology evidence="4">Peripheral membrane protein</topology>
        <orientation evidence="4">Cytoplasmic side</orientation>
    </subcellularLocation>
</comment>
<dbReference type="RefSeq" id="WP_262597971.1">
    <property type="nucleotide sequence ID" value="NZ_CP103300.1"/>
</dbReference>
<keyword evidence="1 4" id="KW-1003">Cell membrane</keyword>
<evidence type="ECO:0000256" key="3">
    <source>
        <dbReference type="ARBA" id="ARBA00023136"/>
    </source>
</evidence>
<reference evidence="5" key="1">
    <citation type="submission" date="2022-10" db="EMBL/GenBank/DDBJ databases">
        <title>Completed Genome Sequence of two octocoral isolated bacterium, Endozoicomonas euniceicola EF212T and Endozoicomonas gorgoniicola PS125T.</title>
        <authorList>
            <person name="Chiou Y.-J."/>
            <person name="Chen Y.-H."/>
        </authorList>
    </citation>
    <scope>NUCLEOTIDE SEQUENCE</scope>
    <source>
        <strain evidence="5">EF212</strain>
    </source>
</reference>
<dbReference type="Proteomes" id="UP001163255">
    <property type="component" value="Chromosome"/>
</dbReference>
<dbReference type="EMBL" id="CP103300">
    <property type="protein sequence ID" value="UYM15784.1"/>
    <property type="molecule type" value="Genomic_DNA"/>
</dbReference>
<dbReference type="Pfam" id="PF04356">
    <property type="entry name" value="DUF489"/>
    <property type="match status" value="1"/>
</dbReference>
<evidence type="ECO:0000313" key="6">
    <source>
        <dbReference type="Proteomes" id="UP001163255"/>
    </source>
</evidence>
<dbReference type="SUPFAM" id="SSF101322">
    <property type="entry name" value="YcfC-like"/>
    <property type="match status" value="1"/>
</dbReference>
<proteinExistence type="inferred from homology"/>
<keyword evidence="3 4" id="KW-0472">Membrane</keyword>